<keyword evidence="4" id="KW-1185">Reference proteome</keyword>
<proteinExistence type="predicted"/>
<evidence type="ECO:0000313" key="4">
    <source>
        <dbReference type="Proteomes" id="UP000094020"/>
    </source>
</evidence>
<feature type="region of interest" description="Disordered" evidence="1">
    <location>
        <begin position="260"/>
        <end position="348"/>
    </location>
</feature>
<reference evidence="2" key="1">
    <citation type="submission" date="2013-07" db="EMBL/GenBank/DDBJ databases">
        <title>The Genome Sequence of Cryptococcus pinus CBS10737.</title>
        <authorList>
            <consortium name="The Broad Institute Genome Sequencing Platform"/>
            <person name="Cuomo C."/>
            <person name="Litvintseva A."/>
            <person name="Chen Y."/>
            <person name="Heitman J."/>
            <person name="Sun S."/>
            <person name="Springer D."/>
            <person name="Dromer F."/>
            <person name="Young S.K."/>
            <person name="Zeng Q."/>
            <person name="Gargeya S."/>
            <person name="Fitzgerald M."/>
            <person name="Abouelleil A."/>
            <person name="Alvarado L."/>
            <person name="Berlin A.M."/>
            <person name="Chapman S.B."/>
            <person name="Dewar J."/>
            <person name="Goldberg J."/>
            <person name="Griggs A."/>
            <person name="Gujja S."/>
            <person name="Hansen M."/>
            <person name="Howarth C."/>
            <person name="Imamovic A."/>
            <person name="Larimer J."/>
            <person name="McCowan C."/>
            <person name="Murphy C."/>
            <person name="Pearson M."/>
            <person name="Priest M."/>
            <person name="Roberts A."/>
            <person name="Saif S."/>
            <person name="Shea T."/>
            <person name="Sykes S."/>
            <person name="Wortman J."/>
            <person name="Nusbaum C."/>
            <person name="Birren B."/>
        </authorList>
    </citation>
    <scope>NUCLEOTIDE SEQUENCE [LARGE SCALE GENOMIC DNA]</scope>
    <source>
        <strain evidence="2">CBS 10737</strain>
    </source>
</reference>
<dbReference type="EMBL" id="KV700116">
    <property type="protein sequence ID" value="OCF47551.1"/>
    <property type="molecule type" value="Genomic_DNA"/>
</dbReference>
<dbReference type="RefSeq" id="XP_019008770.1">
    <property type="nucleotide sequence ID" value="XM_019158157.1"/>
</dbReference>
<dbReference type="KEGG" id="kpin:30174822"/>
<gene>
    <name evidence="2" type="ORF">I206_06453</name>
    <name evidence="3" type="ORF">I206_101577</name>
</gene>
<organism evidence="2">
    <name type="scientific">Kwoniella pini CBS 10737</name>
    <dbReference type="NCBI Taxonomy" id="1296096"/>
    <lineage>
        <taxon>Eukaryota</taxon>
        <taxon>Fungi</taxon>
        <taxon>Dikarya</taxon>
        <taxon>Basidiomycota</taxon>
        <taxon>Agaricomycotina</taxon>
        <taxon>Tremellomycetes</taxon>
        <taxon>Tremellales</taxon>
        <taxon>Cryptococcaceae</taxon>
        <taxon>Kwoniella</taxon>
    </lineage>
</organism>
<reference evidence="3" key="4">
    <citation type="submission" date="2024-02" db="EMBL/GenBank/DDBJ databases">
        <title>Comparative genomics of Cryptococcus and Kwoniella reveals pathogenesis evolution and contrasting modes of karyotype evolution via chromosome fusion or intercentromeric recombination.</title>
        <authorList>
            <person name="Coelho M.A."/>
            <person name="David-Palma M."/>
            <person name="Shea T."/>
            <person name="Bowers K."/>
            <person name="McGinley-Smith S."/>
            <person name="Mohammad A.W."/>
            <person name="Gnirke A."/>
            <person name="Yurkov A.M."/>
            <person name="Nowrousian M."/>
            <person name="Sun S."/>
            <person name="Cuomo C.A."/>
            <person name="Heitman J."/>
        </authorList>
    </citation>
    <scope>NUCLEOTIDE SEQUENCE</scope>
    <source>
        <strain evidence="3">CBS 10737</strain>
    </source>
</reference>
<feature type="compositionally biased region" description="Low complexity" evidence="1">
    <location>
        <begin position="326"/>
        <end position="336"/>
    </location>
</feature>
<protein>
    <submittedName>
        <fullName evidence="2">Uncharacterized protein</fullName>
    </submittedName>
</protein>
<dbReference type="GeneID" id="30174822"/>
<name>A0A1B9HWB1_9TREE</name>
<evidence type="ECO:0000256" key="1">
    <source>
        <dbReference type="SAM" id="MobiDB-lite"/>
    </source>
</evidence>
<evidence type="ECO:0000313" key="3">
    <source>
        <dbReference type="EMBL" id="WWC67666.1"/>
    </source>
</evidence>
<reference evidence="3" key="2">
    <citation type="submission" date="2013-07" db="EMBL/GenBank/DDBJ databases">
        <authorList>
            <consortium name="The Broad Institute Genome Sequencing Platform"/>
            <person name="Cuomo C."/>
            <person name="Litvintseva A."/>
            <person name="Chen Y."/>
            <person name="Heitman J."/>
            <person name="Sun S."/>
            <person name="Springer D."/>
            <person name="Dromer F."/>
            <person name="Young S.K."/>
            <person name="Zeng Q."/>
            <person name="Gargeya S."/>
            <person name="Fitzgerald M."/>
            <person name="Abouelleil A."/>
            <person name="Alvarado L."/>
            <person name="Berlin A.M."/>
            <person name="Chapman S.B."/>
            <person name="Dewar J."/>
            <person name="Goldberg J."/>
            <person name="Griggs A."/>
            <person name="Gujja S."/>
            <person name="Hansen M."/>
            <person name="Howarth C."/>
            <person name="Imamovic A."/>
            <person name="Larimer J."/>
            <person name="McCowan C."/>
            <person name="Murphy C."/>
            <person name="Pearson M."/>
            <person name="Priest M."/>
            <person name="Roberts A."/>
            <person name="Saif S."/>
            <person name="Shea T."/>
            <person name="Sykes S."/>
            <person name="Wortman J."/>
            <person name="Nusbaum C."/>
            <person name="Birren B."/>
        </authorList>
    </citation>
    <scope>NUCLEOTIDE SEQUENCE</scope>
    <source>
        <strain evidence="3">CBS 10737</strain>
    </source>
</reference>
<dbReference type="Proteomes" id="UP000094020">
    <property type="component" value="Chromosome 2"/>
</dbReference>
<dbReference type="EMBL" id="CP144520">
    <property type="protein sequence ID" value="WWC67666.1"/>
    <property type="molecule type" value="Genomic_DNA"/>
</dbReference>
<dbReference type="AlphaFoldDB" id="A0A1B9HWB1"/>
<evidence type="ECO:0000313" key="2">
    <source>
        <dbReference type="EMBL" id="OCF47551.1"/>
    </source>
</evidence>
<reference evidence="2" key="3">
    <citation type="submission" date="2016-07" db="EMBL/GenBank/DDBJ databases">
        <title>Evolution of pathogenesis and genome organization in the Tremellales.</title>
        <authorList>
            <person name="Cuomo C."/>
            <person name="Litvintseva A."/>
            <person name="Heitman J."/>
            <person name="Chen Y."/>
            <person name="Sun S."/>
            <person name="Springer D."/>
            <person name="Dromer F."/>
            <person name="Young S."/>
            <person name="Zeng Q."/>
            <person name="Chapman S."/>
            <person name="Gujja S."/>
            <person name="Saif S."/>
            <person name="Birren B."/>
        </authorList>
    </citation>
    <scope>NUCLEOTIDE SEQUENCE</scope>
    <source>
        <strain evidence="2">CBS 10737</strain>
    </source>
</reference>
<accession>A0A1B9HWB1</accession>
<sequence>MEAHPPLTAHAPEQPKPPTVYSFWNEFRHRDQGAKILNQAARLDDEPFKALQLKQDDWVKWFWIFLTEVDNRSSNTNSAADKIENYLRRRFIHDIPDLTDQQWPLYSLPDMLWAFSHASKIGHSMIDTEHWPKEEVQWITNVLYQCNDPPIAIDKPYDHFKTDTLYKLKRVLPHRTLPVIESTLHHHAAYLQILYDETAAYFENFSNGREVLSEHMREIRLEVENRGGVQGLAGTITLTQHTASGQTDAGLSIPSVHEFHENEREQQPGSNPYSPLDGRQHRSASPFDETEEPMDLDNAQPSFQHDQGDGLSQPGTPFLGFGLPASSGKTSRQSSSRPTSERSLATAFRPRPHLAIPFPDPPEPEDVQFLSDDGPDDYYQQPLVHREALSQPCGVDARQYSKVGPLRHDKHQRRHLKEMLPPHYSTENRLTISLVNQDKLDRHLYPPSKSVPQPLSPLFVEAFEPLKGGYNDTRSLIQELRARDRLLLCPGDDRHWQK</sequence>